<sequence length="172" mass="19795">SFTVTHDIKCTMIDGKVCNVLTDQKSSASCNICGAKPNQMNDLNLVMSLKENKENYKFVLKQNKKKKIQRELKLHLSISVDFVRQGYGTTNDGNTARRFFEEPEKVAKILQIDANLIRKFGTILQILSCGLEIDLDKFEKYAIETAKLFIQHYSWYNMPPTIHKVLIHGRKI</sequence>
<dbReference type="Proteomes" id="UP000000311">
    <property type="component" value="Unassembled WGS sequence"/>
</dbReference>
<dbReference type="InParanoid" id="E2AIE6"/>
<accession>E2AIE6</accession>
<dbReference type="EMBL" id="GL439767">
    <property type="protein sequence ID" value="EFN66789.1"/>
    <property type="molecule type" value="Genomic_DNA"/>
</dbReference>
<feature type="non-terminal residue" evidence="1">
    <location>
        <position position="1"/>
    </location>
</feature>
<evidence type="ECO:0000313" key="1">
    <source>
        <dbReference type="EMBL" id="EFN66789.1"/>
    </source>
</evidence>
<reference evidence="1 2" key="1">
    <citation type="journal article" date="2010" name="Science">
        <title>Genomic comparison of the ants Camponotus floridanus and Harpegnathos saltator.</title>
        <authorList>
            <person name="Bonasio R."/>
            <person name="Zhang G."/>
            <person name="Ye C."/>
            <person name="Mutti N.S."/>
            <person name="Fang X."/>
            <person name="Qin N."/>
            <person name="Donahue G."/>
            <person name="Yang P."/>
            <person name="Li Q."/>
            <person name="Li C."/>
            <person name="Zhang P."/>
            <person name="Huang Z."/>
            <person name="Berger S.L."/>
            <person name="Reinberg D."/>
            <person name="Wang J."/>
            <person name="Liebig J."/>
        </authorList>
    </citation>
    <scope>NUCLEOTIDE SEQUENCE [LARGE SCALE GENOMIC DNA]</scope>
    <source>
        <strain evidence="2">C129</strain>
    </source>
</reference>
<gene>
    <name evidence="1" type="ORF">EAG_01798</name>
</gene>
<protein>
    <submittedName>
        <fullName evidence="1">Uncharacterized protein</fullName>
    </submittedName>
</protein>
<name>E2AIE6_CAMFO</name>
<evidence type="ECO:0000313" key="2">
    <source>
        <dbReference type="Proteomes" id="UP000000311"/>
    </source>
</evidence>
<organism evidence="2">
    <name type="scientific">Camponotus floridanus</name>
    <name type="common">Florida carpenter ant</name>
    <dbReference type="NCBI Taxonomy" id="104421"/>
    <lineage>
        <taxon>Eukaryota</taxon>
        <taxon>Metazoa</taxon>
        <taxon>Ecdysozoa</taxon>
        <taxon>Arthropoda</taxon>
        <taxon>Hexapoda</taxon>
        <taxon>Insecta</taxon>
        <taxon>Pterygota</taxon>
        <taxon>Neoptera</taxon>
        <taxon>Endopterygota</taxon>
        <taxon>Hymenoptera</taxon>
        <taxon>Apocrita</taxon>
        <taxon>Aculeata</taxon>
        <taxon>Formicoidea</taxon>
        <taxon>Formicidae</taxon>
        <taxon>Formicinae</taxon>
        <taxon>Camponotus</taxon>
    </lineage>
</organism>
<proteinExistence type="predicted"/>
<keyword evidence="2" id="KW-1185">Reference proteome</keyword>
<feature type="non-terminal residue" evidence="1">
    <location>
        <position position="172"/>
    </location>
</feature>
<dbReference type="OMA" id="ASCNICG"/>
<dbReference type="AlphaFoldDB" id="E2AIE6"/>